<accession>A0A125Y549</accession>
<evidence type="ECO:0000259" key="1">
    <source>
        <dbReference type="Pfam" id="PF20469"/>
    </source>
</evidence>
<reference evidence="5" key="4">
    <citation type="submission" date="2023-03" db="EMBL/GenBank/DDBJ databases">
        <title>Aeromonas caviae strain AC1520.</title>
        <authorList>
            <person name="Xie T."/>
            <person name="Zhang Q."/>
            <person name="Deng J."/>
            <person name="Li X."/>
        </authorList>
    </citation>
    <scope>NUCLEOTIDE SEQUENCE</scope>
    <source>
        <strain evidence="5">AC1520</strain>
    </source>
</reference>
<dbReference type="InterPro" id="IPR027417">
    <property type="entry name" value="P-loop_NTPase"/>
</dbReference>
<dbReference type="Gene3D" id="3.40.50.300">
    <property type="entry name" value="P-loop containing nucleotide triphosphate hydrolases"/>
    <property type="match status" value="1"/>
</dbReference>
<reference evidence="2 6" key="1">
    <citation type="submission" date="2019-12" db="EMBL/GenBank/DDBJ databases">
        <title>complete genome sequences of Aeromonas caviae str. WP2-W18-ESBL-01 isolated from wastewater treatment plant effluent.</title>
        <authorList>
            <person name="Sekizuka T."/>
            <person name="Itokawa K."/>
            <person name="Yatsu K."/>
            <person name="Inamine Y."/>
            <person name="Kuroda M."/>
        </authorList>
    </citation>
    <scope>NUCLEOTIDE SEQUENCE [LARGE SCALE GENOMIC DNA]</scope>
    <source>
        <strain evidence="2 6">WP2-W18-ESBL-01</strain>
    </source>
</reference>
<evidence type="ECO:0000313" key="2">
    <source>
        <dbReference type="EMBL" id="BBQ30516.1"/>
    </source>
</evidence>
<keyword evidence="3" id="KW-0378">Hydrolase</keyword>
<name>A0A125Y549_AERCA</name>
<keyword evidence="3" id="KW-0255">Endonuclease</keyword>
<dbReference type="EMBL" id="BPNN01000135">
    <property type="protein sequence ID" value="GJA65849.1"/>
    <property type="molecule type" value="Genomic_DNA"/>
</dbReference>
<gene>
    <name evidence="4" type="ORF">JC965_05495</name>
    <name evidence="3" type="ORF">KAM351_44600</name>
    <name evidence="5" type="ORF">P5S46_10830</name>
    <name evidence="2" type="ORF">WP2W18E01_20980</name>
</gene>
<dbReference type="SUPFAM" id="SSF52540">
    <property type="entry name" value="P-loop containing nucleoside triphosphate hydrolases"/>
    <property type="match status" value="1"/>
</dbReference>
<protein>
    <submittedName>
        <fullName evidence="3">ATP-dependent endonuclease</fullName>
    </submittedName>
</protein>
<dbReference type="Pfam" id="PF20469">
    <property type="entry name" value="OLD-like_TOPRIM"/>
    <property type="match status" value="1"/>
</dbReference>
<keyword evidence="3" id="KW-0540">Nuclease</keyword>
<evidence type="ECO:0000313" key="5">
    <source>
        <dbReference type="EMBL" id="WFF96179.1"/>
    </source>
</evidence>
<dbReference type="InterPro" id="IPR022602">
    <property type="entry name" value="DUF2813"/>
</dbReference>
<dbReference type="EMBL" id="AP021927">
    <property type="protein sequence ID" value="BBQ30516.1"/>
    <property type="molecule type" value="Genomic_DNA"/>
</dbReference>
<dbReference type="EMBL" id="CP065937">
    <property type="protein sequence ID" value="QQA61962.1"/>
    <property type="molecule type" value="Genomic_DNA"/>
</dbReference>
<evidence type="ECO:0000313" key="3">
    <source>
        <dbReference type="EMBL" id="GJA65849.1"/>
    </source>
</evidence>
<dbReference type="AlphaFoldDB" id="A0A125Y549"/>
<dbReference type="PANTHER" id="PTHR32182">
    <property type="entry name" value="DNA REPLICATION AND REPAIR PROTEIN RECF"/>
    <property type="match status" value="1"/>
</dbReference>
<dbReference type="Proteomes" id="UP000515756">
    <property type="component" value="Chromosome"/>
</dbReference>
<reference evidence="4" key="2">
    <citation type="submission" date="2020-12" db="EMBL/GenBank/DDBJ databases">
        <title>GES Beta-lactamases isolated from hospital effluents in Brazil.</title>
        <authorList>
            <person name="Conte D."/>
            <person name="Mesa D."/>
            <person name="Palmeiro J.K."/>
            <person name="Dalla-Costa L.M."/>
        </authorList>
    </citation>
    <scope>NUCLEOTIDE SEQUENCE [LARGE SCALE GENOMIC DNA]</scope>
    <source>
        <strain evidence="4">Aero21</strain>
    </source>
</reference>
<dbReference type="GO" id="GO:0000731">
    <property type="term" value="P:DNA synthesis involved in DNA repair"/>
    <property type="evidence" value="ECO:0007669"/>
    <property type="project" value="TreeGrafter"/>
</dbReference>
<feature type="domain" description="OLD protein-like TOPRIM" evidence="1">
    <location>
        <begin position="371"/>
        <end position="435"/>
    </location>
</feature>
<reference evidence="3" key="3">
    <citation type="submission" date="2021-07" db="EMBL/GenBank/DDBJ databases">
        <title>Draft genome sequence of carbapenem-resistant Aeromonas spp. in Japan.</title>
        <authorList>
            <person name="Maehana S."/>
            <person name="Suzuki M."/>
            <person name="Kitasato H."/>
        </authorList>
    </citation>
    <scope>NUCLEOTIDE SEQUENCE</scope>
    <source>
        <strain evidence="3">KAM351</strain>
    </source>
</reference>
<organism evidence="3 7">
    <name type="scientific">Aeromonas caviae</name>
    <name type="common">Aeromonas punctata</name>
    <dbReference type="NCBI Taxonomy" id="648"/>
    <lineage>
        <taxon>Bacteria</taxon>
        <taxon>Pseudomonadati</taxon>
        <taxon>Pseudomonadota</taxon>
        <taxon>Gammaproteobacteria</taxon>
        <taxon>Aeromonadales</taxon>
        <taxon>Aeromonadaceae</taxon>
        <taxon>Aeromonas</taxon>
    </lineage>
</organism>
<dbReference type="GO" id="GO:0006302">
    <property type="term" value="P:double-strand break repair"/>
    <property type="evidence" value="ECO:0007669"/>
    <property type="project" value="TreeGrafter"/>
</dbReference>
<dbReference type="Proteomes" id="UP001218423">
    <property type="component" value="Chromosome"/>
</dbReference>
<dbReference type="CDD" id="cd01026">
    <property type="entry name" value="TOPRIM_OLD"/>
    <property type="match status" value="1"/>
</dbReference>
<dbReference type="GeneID" id="48822281"/>
<dbReference type="PANTHER" id="PTHR32182:SF19">
    <property type="entry name" value="HOMOLOGY WITH RECF PROTEIN"/>
    <property type="match status" value="1"/>
</dbReference>
<sequence length="544" mass="61446">MFLERIEVKGFRGINRLSLGLDNTTVLIGENAWGKSSLLRALWCLLGDAEPYQFGQDDFHRPEDPELEPSRTLQLVLTFSEYRPQMCQHSRRLARLGAAWIPHKDKFHRVHYRASAELQDDGSVLTTHDFLDGIGKSLAIDNNEALVRLLITMNPVFRLRDARTAREGIERLPWGDLCEQRLDELAGKLTDEPQRIGEPELKEALQAVQQLMEHYFSALAPIKHKPRSQRDIVNRPMTLRNPGNLQVLLRNADNRALQLAMAGMAAMLLHARGNRELEEGARPILMLEDPESRLHPTMLALAWGLLEQLPGQKLLTTNSGDLLSSLPLNQVRRLVRRQQDILCHQLGGERYSSDDLRKIAFHVRINRPMSMFARCWLLVEGETEIWLLSELAQICGYSLRAEGVRIIEFAQCGQAPLIKVARDFGIEWHLLTDGDEAGAKYASSARSLLKGERERDRLTQLPAADIEHYLYQNGFEGVFRREAGVGGRSTLNAGRIIAKAIHHRSKPGMALAVVEEAERLGSEHIPPVLKQMFARVVALARGQS</sequence>
<dbReference type="GO" id="GO:0004519">
    <property type="term" value="F:endonuclease activity"/>
    <property type="evidence" value="ECO:0007669"/>
    <property type="project" value="UniProtKB-KW"/>
</dbReference>
<dbReference type="Pfam" id="PF11398">
    <property type="entry name" value="DUF2813"/>
    <property type="match status" value="1"/>
</dbReference>
<evidence type="ECO:0000313" key="4">
    <source>
        <dbReference type="EMBL" id="QQA61962.1"/>
    </source>
</evidence>
<evidence type="ECO:0000313" key="7">
    <source>
        <dbReference type="Proteomes" id="UP000886934"/>
    </source>
</evidence>
<dbReference type="InterPro" id="IPR034139">
    <property type="entry name" value="TOPRIM_OLD"/>
</dbReference>
<proteinExistence type="predicted"/>
<dbReference type="RefSeq" id="WP_039038583.1">
    <property type="nucleotide sequence ID" value="NZ_AP021927.1"/>
</dbReference>
<evidence type="ECO:0000313" key="6">
    <source>
        <dbReference type="Proteomes" id="UP000515756"/>
    </source>
</evidence>
<dbReference type="OrthoDB" id="5836727at2"/>
<dbReference type="EMBL" id="CP120942">
    <property type="protein sequence ID" value="WFF96179.1"/>
    <property type="molecule type" value="Genomic_DNA"/>
</dbReference>
<dbReference type="Proteomes" id="UP000886934">
    <property type="component" value="Unassembled WGS sequence"/>
</dbReference>